<dbReference type="Proteomes" id="UP000525652">
    <property type="component" value="Unassembled WGS sequence"/>
</dbReference>
<keyword evidence="3" id="KW-1185">Reference proteome</keyword>
<feature type="domain" description="PEGA" evidence="1">
    <location>
        <begin position="38"/>
        <end position="87"/>
    </location>
</feature>
<reference evidence="2 3" key="1">
    <citation type="submission" date="2020-07" db="EMBL/GenBank/DDBJ databases">
        <authorList>
            <person name="Feng X."/>
        </authorList>
    </citation>
    <scope>NUCLEOTIDE SEQUENCE [LARGE SCALE GENOMIC DNA]</scope>
    <source>
        <strain evidence="2 3">JCM14086</strain>
    </source>
</reference>
<evidence type="ECO:0000313" key="2">
    <source>
        <dbReference type="EMBL" id="MBC2601441.1"/>
    </source>
</evidence>
<protein>
    <submittedName>
        <fullName evidence="2">PEGA domain-containing protein</fullName>
    </submittedName>
</protein>
<gene>
    <name evidence="2" type="ORF">H5P30_06580</name>
</gene>
<dbReference type="PROSITE" id="PS51257">
    <property type="entry name" value="PROKAR_LIPOPROTEIN"/>
    <property type="match status" value="1"/>
</dbReference>
<evidence type="ECO:0000259" key="1">
    <source>
        <dbReference type="Pfam" id="PF08308"/>
    </source>
</evidence>
<organism evidence="2 3">
    <name type="scientific">Puniceicoccus vermicola</name>
    <dbReference type="NCBI Taxonomy" id="388746"/>
    <lineage>
        <taxon>Bacteria</taxon>
        <taxon>Pseudomonadati</taxon>
        <taxon>Verrucomicrobiota</taxon>
        <taxon>Opitutia</taxon>
        <taxon>Puniceicoccales</taxon>
        <taxon>Puniceicoccaceae</taxon>
        <taxon>Puniceicoccus</taxon>
    </lineage>
</organism>
<name>A0A7X1AWU6_9BACT</name>
<dbReference type="AlphaFoldDB" id="A0A7X1AWU6"/>
<dbReference type="RefSeq" id="WP_185692154.1">
    <property type="nucleotide sequence ID" value="NZ_JACHVA010000053.1"/>
</dbReference>
<accession>A0A7X1AWU6</accession>
<dbReference type="InterPro" id="IPR013229">
    <property type="entry name" value="PEGA"/>
</dbReference>
<dbReference type="Pfam" id="PF08308">
    <property type="entry name" value="PEGA"/>
    <property type="match status" value="1"/>
</dbReference>
<dbReference type="EMBL" id="JACHVA010000053">
    <property type="protein sequence ID" value="MBC2601441.1"/>
    <property type="molecule type" value="Genomic_DNA"/>
</dbReference>
<proteinExistence type="predicted"/>
<sequence>MSIRFRRCEVLSPGRLGAIVSLLASLFLGGCGIGSNQTVDVDTRPTGAYVYVDGKFIGNSPVDVSLNRQVPHRVEVRKVGFVSEEVMVFPSVTEGGEPKVVFGPLRESGYYRDLDPNPVSVDMTYEGLMGYGSTLTEEEADKLIQRIQKEREAGELTDGEAAIALTQVQERMK</sequence>
<evidence type="ECO:0000313" key="3">
    <source>
        <dbReference type="Proteomes" id="UP000525652"/>
    </source>
</evidence>
<comment type="caution">
    <text evidence="2">The sequence shown here is derived from an EMBL/GenBank/DDBJ whole genome shotgun (WGS) entry which is preliminary data.</text>
</comment>